<organism evidence="2 3">
    <name type="scientific">Ficus carica</name>
    <name type="common">Common fig</name>
    <dbReference type="NCBI Taxonomy" id="3494"/>
    <lineage>
        <taxon>Eukaryota</taxon>
        <taxon>Viridiplantae</taxon>
        <taxon>Streptophyta</taxon>
        <taxon>Embryophyta</taxon>
        <taxon>Tracheophyta</taxon>
        <taxon>Spermatophyta</taxon>
        <taxon>Magnoliopsida</taxon>
        <taxon>eudicotyledons</taxon>
        <taxon>Gunneridae</taxon>
        <taxon>Pentapetalae</taxon>
        <taxon>rosids</taxon>
        <taxon>fabids</taxon>
        <taxon>Rosales</taxon>
        <taxon>Moraceae</taxon>
        <taxon>Ficeae</taxon>
        <taxon>Ficus</taxon>
    </lineage>
</organism>
<evidence type="ECO:0000256" key="1">
    <source>
        <dbReference type="SAM" id="MobiDB-lite"/>
    </source>
</evidence>
<feature type="region of interest" description="Disordered" evidence="1">
    <location>
        <begin position="132"/>
        <end position="152"/>
    </location>
</feature>
<dbReference type="EMBL" id="BTGU01000032">
    <property type="protein sequence ID" value="GMN49872.1"/>
    <property type="molecule type" value="Genomic_DNA"/>
</dbReference>
<evidence type="ECO:0000313" key="2">
    <source>
        <dbReference type="EMBL" id="GMN49872.1"/>
    </source>
</evidence>
<feature type="compositionally biased region" description="Basic and acidic residues" evidence="1">
    <location>
        <begin position="25"/>
        <end position="42"/>
    </location>
</feature>
<protein>
    <submittedName>
        <fullName evidence="2">Uncharacterized protein</fullName>
    </submittedName>
</protein>
<evidence type="ECO:0000313" key="3">
    <source>
        <dbReference type="Proteomes" id="UP001187192"/>
    </source>
</evidence>
<keyword evidence="3" id="KW-1185">Reference proteome</keyword>
<feature type="region of interest" description="Disordered" evidence="1">
    <location>
        <begin position="1"/>
        <end position="42"/>
    </location>
</feature>
<dbReference type="Proteomes" id="UP001187192">
    <property type="component" value="Unassembled WGS sequence"/>
</dbReference>
<comment type="caution">
    <text evidence="2">The sequence shown here is derived from an EMBL/GenBank/DDBJ whole genome shotgun (WGS) entry which is preliminary data.</text>
</comment>
<sequence>MASHKEILNEPLLNSASESTPSEHNSPEHSSHSGDSSLEKVLSDTRLPASKRLREASWIELKLLFRLATPAVLVYLINNAMSLSTRIFAGHLGNLELAAASLGNSGIQLFAYGLMCGGDSVRASIRSTKIRNARRVSSKSDSSPPDHSHSDHRHLCLIEADPALSRRANESGFGGGDLRLRSDPADIRVRGELPDPEVPAGAEHCDAEHVHIGGDAAGARADELGGGVQAGAGAAWGVAGAELVVVDHSWGSVLVHLVAMQVDLDWLQFGGLLWPLAVLQLVGCVGGDALLGDLVLSDSGVDCWIAREP</sequence>
<gene>
    <name evidence="2" type="ORF">TIFTF001_019035</name>
</gene>
<dbReference type="AlphaFoldDB" id="A0AA88DC92"/>
<name>A0AA88DC92_FICCA</name>
<reference evidence="2" key="1">
    <citation type="submission" date="2023-07" db="EMBL/GenBank/DDBJ databases">
        <title>draft genome sequence of fig (Ficus carica).</title>
        <authorList>
            <person name="Takahashi T."/>
            <person name="Nishimura K."/>
        </authorList>
    </citation>
    <scope>NUCLEOTIDE SEQUENCE</scope>
</reference>
<proteinExistence type="predicted"/>
<accession>A0AA88DC92</accession>